<dbReference type="RefSeq" id="WP_274230834.1">
    <property type="nucleotide sequence ID" value="NZ_BAABHQ010000005.1"/>
</dbReference>
<name>A0ABP9EKH2_9PSEU</name>
<keyword evidence="6" id="KW-1185">Reference proteome</keyword>
<dbReference type="PROSITE" id="PS00061">
    <property type="entry name" value="ADH_SHORT"/>
    <property type="match status" value="1"/>
</dbReference>
<dbReference type="NCBIfam" id="TIGR03971">
    <property type="entry name" value="SDR_subfam_1"/>
    <property type="match status" value="1"/>
</dbReference>
<comment type="similarity">
    <text evidence="1 4">Belongs to the short-chain dehydrogenases/reductases (SDR) family.</text>
</comment>
<sequence>MTGRMEGKVVLVTGAARGQGRAHAVRLAQEGADVVAVDLCDGIDTVVGKYPPATREDLDQTVAEVEGLDRRVVARVADVRDQAALDAAVADGVAELGRLDGVVANAGIASYGRAWELDETTWQDMIDVNLTGVWHTAKAAIPQLIEGGRGGAMVFTSSIGGFKGIQQVGHYVSAKHGIVGLMRNLANELAPYSVRVNTVHPTNVDTHMIQNPGTWGMFAPGDPEPTQEKAIPGFTSLNALEIPWIESVDVANAVLFLLSDEARYITGATLPVDAGAAVK</sequence>
<evidence type="ECO:0000256" key="2">
    <source>
        <dbReference type="ARBA" id="ARBA00023002"/>
    </source>
</evidence>
<dbReference type="PANTHER" id="PTHR24321">
    <property type="entry name" value="DEHYDROGENASES, SHORT CHAIN"/>
    <property type="match status" value="1"/>
</dbReference>
<evidence type="ECO:0000256" key="1">
    <source>
        <dbReference type="ARBA" id="ARBA00006484"/>
    </source>
</evidence>
<dbReference type="Gene3D" id="3.40.50.720">
    <property type="entry name" value="NAD(P)-binding Rossmann-like Domain"/>
    <property type="match status" value="1"/>
</dbReference>
<evidence type="ECO:0000256" key="4">
    <source>
        <dbReference type="RuleBase" id="RU000363"/>
    </source>
</evidence>
<dbReference type="InterPro" id="IPR023985">
    <property type="entry name" value="SDR_subfam_1"/>
</dbReference>
<dbReference type="Proteomes" id="UP001500457">
    <property type="component" value="Unassembled WGS sequence"/>
</dbReference>
<dbReference type="InterPro" id="IPR002347">
    <property type="entry name" value="SDR_fam"/>
</dbReference>
<accession>A0ABP9EKH2</accession>
<comment type="caution">
    <text evidence="5">The sequence shown here is derived from an EMBL/GenBank/DDBJ whole genome shotgun (WGS) entry which is preliminary data.</text>
</comment>
<protein>
    <submittedName>
        <fullName evidence="5">Mycofactocin-coupled SDR family oxidoreductase</fullName>
    </submittedName>
</protein>
<evidence type="ECO:0000313" key="6">
    <source>
        <dbReference type="Proteomes" id="UP001500457"/>
    </source>
</evidence>
<dbReference type="CDD" id="cd05233">
    <property type="entry name" value="SDR_c"/>
    <property type="match status" value="1"/>
</dbReference>
<keyword evidence="3" id="KW-0520">NAD</keyword>
<proteinExistence type="inferred from homology"/>
<dbReference type="PRINTS" id="PR00080">
    <property type="entry name" value="SDRFAMILY"/>
</dbReference>
<dbReference type="Pfam" id="PF00106">
    <property type="entry name" value="adh_short"/>
    <property type="match status" value="1"/>
</dbReference>
<dbReference type="InterPro" id="IPR020904">
    <property type="entry name" value="Sc_DH/Rdtase_CS"/>
</dbReference>
<dbReference type="PANTHER" id="PTHR24321:SF8">
    <property type="entry name" value="ESTRADIOL 17-BETA-DEHYDROGENASE 8-RELATED"/>
    <property type="match status" value="1"/>
</dbReference>
<keyword evidence="2" id="KW-0560">Oxidoreductase</keyword>
<dbReference type="NCBIfam" id="NF009467">
    <property type="entry name" value="PRK12826.1-3"/>
    <property type="match status" value="1"/>
</dbReference>
<dbReference type="EMBL" id="BAABHQ010000005">
    <property type="protein sequence ID" value="GAA4874541.1"/>
    <property type="molecule type" value="Genomic_DNA"/>
</dbReference>
<evidence type="ECO:0000313" key="5">
    <source>
        <dbReference type="EMBL" id="GAA4874541.1"/>
    </source>
</evidence>
<reference evidence="6" key="1">
    <citation type="journal article" date="2019" name="Int. J. Syst. Evol. Microbiol.">
        <title>The Global Catalogue of Microorganisms (GCM) 10K type strain sequencing project: providing services to taxonomists for standard genome sequencing and annotation.</title>
        <authorList>
            <consortium name="The Broad Institute Genomics Platform"/>
            <consortium name="The Broad Institute Genome Sequencing Center for Infectious Disease"/>
            <person name="Wu L."/>
            <person name="Ma J."/>
        </authorList>
    </citation>
    <scope>NUCLEOTIDE SEQUENCE [LARGE SCALE GENOMIC DNA]</scope>
    <source>
        <strain evidence="6">JCM 17983</strain>
    </source>
</reference>
<dbReference type="SUPFAM" id="SSF51735">
    <property type="entry name" value="NAD(P)-binding Rossmann-fold domains"/>
    <property type="match status" value="1"/>
</dbReference>
<evidence type="ECO:0000256" key="3">
    <source>
        <dbReference type="ARBA" id="ARBA00023027"/>
    </source>
</evidence>
<dbReference type="InterPro" id="IPR036291">
    <property type="entry name" value="NAD(P)-bd_dom_sf"/>
</dbReference>
<dbReference type="PRINTS" id="PR00081">
    <property type="entry name" value="GDHRDH"/>
</dbReference>
<gene>
    <name evidence="5" type="ORF">GCM10023203_25710</name>
</gene>
<organism evidence="5 6">
    <name type="scientific">Actinomycetospora straminea</name>
    <dbReference type="NCBI Taxonomy" id="663607"/>
    <lineage>
        <taxon>Bacteria</taxon>
        <taxon>Bacillati</taxon>
        <taxon>Actinomycetota</taxon>
        <taxon>Actinomycetes</taxon>
        <taxon>Pseudonocardiales</taxon>
        <taxon>Pseudonocardiaceae</taxon>
        <taxon>Actinomycetospora</taxon>
    </lineage>
</organism>